<name>A0ABS4TZM4_9PSEU</name>
<feature type="domain" description="Protein kinase" evidence="9">
    <location>
        <begin position="9"/>
        <end position="275"/>
    </location>
</feature>
<dbReference type="PANTHER" id="PTHR43289:SF6">
    <property type="entry name" value="SERINE_THREONINE-PROTEIN KINASE NEKL-3"/>
    <property type="match status" value="1"/>
</dbReference>
<accession>A0ABS4TZM4</accession>
<dbReference type="GO" id="GO:0004674">
    <property type="term" value="F:protein serine/threonine kinase activity"/>
    <property type="evidence" value="ECO:0007669"/>
    <property type="project" value="UniProtKB-KW"/>
</dbReference>
<keyword evidence="6 7" id="KW-0067">ATP-binding</keyword>
<dbReference type="PROSITE" id="PS50011">
    <property type="entry name" value="PROTEIN_KINASE_DOM"/>
    <property type="match status" value="1"/>
</dbReference>
<evidence type="ECO:0000313" key="11">
    <source>
        <dbReference type="Proteomes" id="UP001519332"/>
    </source>
</evidence>
<feature type="binding site" evidence="7">
    <location>
        <position position="38"/>
    </location>
    <ligand>
        <name>ATP</name>
        <dbReference type="ChEBI" id="CHEBI:30616"/>
    </ligand>
</feature>
<gene>
    <name evidence="10" type="ORF">JOF56_010211</name>
</gene>
<keyword evidence="8" id="KW-0812">Transmembrane</keyword>
<evidence type="ECO:0000256" key="3">
    <source>
        <dbReference type="ARBA" id="ARBA00022679"/>
    </source>
</evidence>
<dbReference type="Gene3D" id="3.30.200.20">
    <property type="entry name" value="Phosphorylase Kinase, domain 1"/>
    <property type="match status" value="1"/>
</dbReference>
<evidence type="ECO:0000256" key="4">
    <source>
        <dbReference type="ARBA" id="ARBA00022741"/>
    </source>
</evidence>
<feature type="transmembrane region" description="Helical" evidence="8">
    <location>
        <begin position="402"/>
        <end position="418"/>
    </location>
</feature>
<dbReference type="Proteomes" id="UP001519332">
    <property type="component" value="Unassembled WGS sequence"/>
</dbReference>
<sequence>MQRIVGDRYSLVRPLGRGGMGEVWLGRDTRLDRDVAVKLLRPSSLPAGADVEALINRFAREARLTAKLENPGVPAVYDTGQDEDDLFLVMQVIGGADLAEFQAENEPVPVGWVVAIGAQIASVLGAAHGAGLIHRDLKPRNVMITENGEIKVLDFGIAVLRDVDMTRITRTSEAVGTPAYMAPEQAMHGQFSPSSDLYSLGCVLYELLTGKYVFDAQTPLAMMHRHFADTPEPVLSLRPDAGPRLADLVARLLAKKPEARPADAREVYDTLLPLLPPPVHNGARIPMDPTRPFRDQLAVPQRPERSLSVQAGPVDPPTMPVLRPVTPAPTLITPPPMAQPFTNPPFVTPQPMPAGVPTPVPMAPIDTPGKRMWEGTLLSIGFTVLAVLAAEMVGRKSVPDPAATISIGVILLFFGLRMRQRRMQLRYFFSIGGFRKPPRLTSRTERILERVLLIIGAMMFLVYTISTIIYLNGGTWDFTSTTPASGIIFSLAALIPGVLMRQHRLGKPYPWTP</sequence>
<keyword evidence="5 10" id="KW-0418">Kinase</keyword>
<evidence type="ECO:0000256" key="6">
    <source>
        <dbReference type="ARBA" id="ARBA00022840"/>
    </source>
</evidence>
<dbReference type="Pfam" id="PF00069">
    <property type="entry name" value="Pkinase"/>
    <property type="match status" value="1"/>
</dbReference>
<reference evidence="10 11" key="1">
    <citation type="submission" date="2021-03" db="EMBL/GenBank/DDBJ databases">
        <title>Sequencing the genomes of 1000 actinobacteria strains.</title>
        <authorList>
            <person name="Klenk H.-P."/>
        </authorList>
    </citation>
    <scope>NUCLEOTIDE SEQUENCE [LARGE SCALE GENOMIC DNA]</scope>
    <source>
        <strain evidence="10 11">DSM 46670</strain>
    </source>
</reference>
<keyword evidence="8" id="KW-1133">Transmembrane helix</keyword>
<dbReference type="EC" id="2.7.11.1" evidence="1"/>
<feature type="transmembrane region" description="Helical" evidence="8">
    <location>
        <begin position="483"/>
        <end position="500"/>
    </location>
</feature>
<proteinExistence type="predicted"/>
<dbReference type="Gene3D" id="1.10.510.10">
    <property type="entry name" value="Transferase(Phosphotransferase) domain 1"/>
    <property type="match status" value="1"/>
</dbReference>
<dbReference type="InterPro" id="IPR017441">
    <property type="entry name" value="Protein_kinase_ATP_BS"/>
</dbReference>
<evidence type="ECO:0000256" key="1">
    <source>
        <dbReference type="ARBA" id="ARBA00012513"/>
    </source>
</evidence>
<keyword evidence="4 7" id="KW-0547">Nucleotide-binding</keyword>
<keyword evidence="8" id="KW-0472">Membrane</keyword>
<evidence type="ECO:0000256" key="5">
    <source>
        <dbReference type="ARBA" id="ARBA00022777"/>
    </source>
</evidence>
<dbReference type="CDD" id="cd14014">
    <property type="entry name" value="STKc_PknB_like"/>
    <property type="match status" value="1"/>
</dbReference>
<evidence type="ECO:0000256" key="8">
    <source>
        <dbReference type="SAM" id="Phobius"/>
    </source>
</evidence>
<dbReference type="InterPro" id="IPR008271">
    <property type="entry name" value="Ser/Thr_kinase_AS"/>
</dbReference>
<dbReference type="RefSeq" id="WP_209646524.1">
    <property type="nucleotide sequence ID" value="NZ_JAGINW010000001.1"/>
</dbReference>
<dbReference type="SUPFAM" id="SSF56112">
    <property type="entry name" value="Protein kinase-like (PK-like)"/>
    <property type="match status" value="1"/>
</dbReference>
<organism evidence="10 11">
    <name type="scientific">Kibdelosporangium banguiense</name>
    <dbReference type="NCBI Taxonomy" id="1365924"/>
    <lineage>
        <taxon>Bacteria</taxon>
        <taxon>Bacillati</taxon>
        <taxon>Actinomycetota</taxon>
        <taxon>Actinomycetes</taxon>
        <taxon>Pseudonocardiales</taxon>
        <taxon>Pseudonocardiaceae</taxon>
        <taxon>Kibdelosporangium</taxon>
    </lineage>
</organism>
<protein>
    <recommendedName>
        <fullName evidence="1">non-specific serine/threonine protein kinase</fullName>
        <ecNumber evidence="1">2.7.11.1</ecNumber>
    </recommendedName>
</protein>
<keyword evidence="2 10" id="KW-0723">Serine/threonine-protein kinase</keyword>
<evidence type="ECO:0000256" key="2">
    <source>
        <dbReference type="ARBA" id="ARBA00022527"/>
    </source>
</evidence>
<dbReference type="PROSITE" id="PS00107">
    <property type="entry name" value="PROTEIN_KINASE_ATP"/>
    <property type="match status" value="1"/>
</dbReference>
<feature type="transmembrane region" description="Helical" evidence="8">
    <location>
        <begin position="451"/>
        <end position="471"/>
    </location>
</feature>
<dbReference type="PROSITE" id="PS00108">
    <property type="entry name" value="PROTEIN_KINASE_ST"/>
    <property type="match status" value="1"/>
</dbReference>
<dbReference type="InterPro" id="IPR000719">
    <property type="entry name" value="Prot_kinase_dom"/>
</dbReference>
<comment type="caution">
    <text evidence="10">The sequence shown here is derived from an EMBL/GenBank/DDBJ whole genome shotgun (WGS) entry which is preliminary data.</text>
</comment>
<keyword evidence="11" id="KW-1185">Reference proteome</keyword>
<dbReference type="InterPro" id="IPR011009">
    <property type="entry name" value="Kinase-like_dom_sf"/>
</dbReference>
<evidence type="ECO:0000259" key="9">
    <source>
        <dbReference type="PROSITE" id="PS50011"/>
    </source>
</evidence>
<evidence type="ECO:0000313" key="10">
    <source>
        <dbReference type="EMBL" id="MBP2329826.1"/>
    </source>
</evidence>
<keyword evidence="3" id="KW-0808">Transferase</keyword>
<dbReference type="SMART" id="SM00220">
    <property type="entry name" value="S_TKc"/>
    <property type="match status" value="1"/>
</dbReference>
<dbReference type="EMBL" id="JAGINW010000001">
    <property type="protein sequence ID" value="MBP2329826.1"/>
    <property type="molecule type" value="Genomic_DNA"/>
</dbReference>
<evidence type="ECO:0000256" key="7">
    <source>
        <dbReference type="PROSITE-ProRule" id="PRU10141"/>
    </source>
</evidence>
<dbReference type="PANTHER" id="PTHR43289">
    <property type="entry name" value="MITOGEN-ACTIVATED PROTEIN KINASE KINASE KINASE 20-RELATED"/>
    <property type="match status" value="1"/>
</dbReference>